<name>A0AAQ0LPN6_9BACE</name>
<dbReference type="EMBL" id="QRQM01000001">
    <property type="protein sequence ID" value="RHN10523.1"/>
    <property type="molecule type" value="Genomic_DNA"/>
</dbReference>
<protein>
    <recommendedName>
        <fullName evidence="6">Capsule assembly Wzi family protein</fullName>
    </recommendedName>
</protein>
<evidence type="ECO:0000313" key="4">
    <source>
        <dbReference type="Proteomes" id="UP000284772"/>
    </source>
</evidence>
<comment type="caution">
    <text evidence="2">The sequence shown here is derived from an EMBL/GenBank/DDBJ whole genome shotgun (WGS) entry which is preliminary data.</text>
</comment>
<evidence type="ECO:0000313" key="3">
    <source>
        <dbReference type="EMBL" id="RHN10523.1"/>
    </source>
</evidence>
<evidence type="ECO:0000313" key="5">
    <source>
        <dbReference type="Proteomes" id="UP000286003"/>
    </source>
</evidence>
<accession>A0AAQ0LPN6</accession>
<feature type="signal peptide" evidence="1">
    <location>
        <begin position="1"/>
        <end position="23"/>
    </location>
</feature>
<evidence type="ECO:0000313" key="2">
    <source>
        <dbReference type="EMBL" id="RGT55712.1"/>
    </source>
</evidence>
<dbReference type="Gene3D" id="2.40.160.130">
    <property type="entry name" value="Capsule assembly protein Wzi"/>
    <property type="match status" value="1"/>
</dbReference>
<evidence type="ECO:0000256" key="1">
    <source>
        <dbReference type="SAM" id="SignalP"/>
    </source>
</evidence>
<feature type="chain" id="PRO_5042903823" description="Capsule assembly Wzi family protein" evidence="1">
    <location>
        <begin position="24"/>
        <end position="479"/>
    </location>
</feature>
<dbReference type="InterPro" id="IPR038636">
    <property type="entry name" value="Wzi_sf"/>
</dbReference>
<proteinExistence type="predicted"/>
<dbReference type="RefSeq" id="WP_115503348.1">
    <property type="nucleotide sequence ID" value="NZ_CABMMK010000006.1"/>
</dbReference>
<organism evidence="2 4">
    <name type="scientific">Bacteroides intestinalis</name>
    <dbReference type="NCBI Taxonomy" id="329854"/>
    <lineage>
        <taxon>Bacteria</taxon>
        <taxon>Pseudomonadati</taxon>
        <taxon>Bacteroidota</taxon>
        <taxon>Bacteroidia</taxon>
        <taxon>Bacteroidales</taxon>
        <taxon>Bacteroidaceae</taxon>
        <taxon>Bacteroides</taxon>
    </lineage>
</organism>
<reference evidence="4 5" key="1">
    <citation type="submission" date="2018-08" db="EMBL/GenBank/DDBJ databases">
        <title>A genome reference for cultivated species of the human gut microbiota.</title>
        <authorList>
            <person name="Zou Y."/>
            <person name="Xue W."/>
            <person name="Luo G."/>
        </authorList>
    </citation>
    <scope>NUCLEOTIDE SEQUENCE [LARGE SCALE GENOMIC DNA]</scope>
    <source>
        <strain evidence="2 4">AF19-10AC</strain>
        <strain evidence="3 5">AF31-23</strain>
    </source>
</reference>
<gene>
    <name evidence="2" type="ORF">DWX27_05145</name>
    <name evidence="3" type="ORF">DWZ32_00430</name>
</gene>
<dbReference type="EMBL" id="QRWT01000003">
    <property type="protein sequence ID" value="RGT55712.1"/>
    <property type="molecule type" value="Genomic_DNA"/>
</dbReference>
<dbReference type="Proteomes" id="UP000284772">
    <property type="component" value="Unassembled WGS sequence"/>
</dbReference>
<keyword evidence="1" id="KW-0732">Signal</keyword>
<dbReference type="Proteomes" id="UP000286003">
    <property type="component" value="Unassembled WGS sequence"/>
</dbReference>
<evidence type="ECO:0008006" key="6">
    <source>
        <dbReference type="Google" id="ProtNLM"/>
    </source>
</evidence>
<sequence length="479" mass="54376">MRTVCHILAVLFCAFTTGSAVKAQNGWKRQNLSSFVEYGASVHTGENTPLWQVSNQHGFSSIDNNTYLRGGVFYMDTLRNWRLEGGLDMAVASGFTSTFVLQQGYADIRYKWIGLLIGSKEIDSPLLNQQLSSGGLTWSGNARPIPQVWIGLPEYVQVLPRLALKAEISYGWFTDNNYQKKQVGEDYWYTKSIKYHHKSGFLRIGVPQGKWQLDVGMSLDVQFGGYKSAGMDAGDLGNSWKDYFKVFIPSRGDDSSPEGEQIAYQGNFMGSEHIRMTYRHDDFSISSYLENYYDDFSGMGKLNGFDGLWGIEYKSNHRQAINGFVLEYYQTTNQSGPMHGVDFTVVEKTGGADDYYNNDWYPGWVHWGMAMGNPLVASPIYNKDGDMSFKYNRIRAMHLGWSGDISAEWTYLAKLSYNKTWGTPFKPIPDILENFSTFASVFYSPRKWKGWQFNASVAFDIGEIYGDNLGCQLKVRKNF</sequence>
<dbReference type="AlphaFoldDB" id="A0AAQ0LPN6"/>